<proteinExistence type="predicted"/>
<keyword evidence="5" id="KW-1185">Reference proteome</keyword>
<keyword evidence="2" id="KW-0326">Glycosidase</keyword>
<evidence type="ECO:0000313" key="5">
    <source>
        <dbReference type="Proteomes" id="UP000309133"/>
    </source>
</evidence>
<dbReference type="InterPro" id="IPR001910">
    <property type="entry name" value="Inosine/uridine_hydrolase_dom"/>
</dbReference>
<evidence type="ECO:0000313" key="4">
    <source>
        <dbReference type="EMBL" id="THG30935.1"/>
    </source>
</evidence>
<reference evidence="4 5" key="1">
    <citation type="submission" date="2019-04" db="EMBL/GenBank/DDBJ databases">
        <authorList>
            <person name="Jiang L."/>
        </authorList>
    </citation>
    <scope>NUCLEOTIDE SEQUENCE [LARGE SCALE GENOMIC DNA]</scope>
    <source>
        <strain evidence="4 5">YIM 131853</strain>
    </source>
</reference>
<evidence type="ECO:0000256" key="1">
    <source>
        <dbReference type="ARBA" id="ARBA00022801"/>
    </source>
</evidence>
<name>A0A4S4FN84_9MICO</name>
<protein>
    <submittedName>
        <fullName evidence="4">Nucleoside hydrolase</fullName>
    </submittedName>
</protein>
<keyword evidence="1 4" id="KW-0378">Hydrolase</keyword>
<sequence>MAASASGSESASGSSVEIVHGRPVYFDCDTGIDDSMALLLLVSSDVDVVGIGTVSGNIDADQAARNTLDLLALAQQPDIPVAIGARAFLTTQYAGGVPHIHGRNGVGDIDLPRGGEPVEGDAADLLISLAYEYPGELEIIAVGPMTNLAIALQRDAELASLIRRVTIMGGAAMVPGNLSAAAEANIGHDPEAAQAVFHAPWPLTMVGLDVTLGHTIALEEQWRLTSSDSLCAQAIGRMLELYFDFHVEIFGERCAALHDPLAVAIATGEAIATLAPVVPATVDTTDGPDRGRTVCDLRGRFRDYPERPDAHCTVVLEVAKPFGPTLITRLLALP</sequence>
<dbReference type="Proteomes" id="UP000309133">
    <property type="component" value="Unassembled WGS sequence"/>
</dbReference>
<evidence type="ECO:0000259" key="3">
    <source>
        <dbReference type="Pfam" id="PF01156"/>
    </source>
</evidence>
<dbReference type="InterPro" id="IPR023186">
    <property type="entry name" value="IUNH"/>
</dbReference>
<dbReference type="Gene3D" id="3.90.245.10">
    <property type="entry name" value="Ribonucleoside hydrolase-like"/>
    <property type="match status" value="1"/>
</dbReference>
<dbReference type="EMBL" id="SSSM01000004">
    <property type="protein sequence ID" value="THG30935.1"/>
    <property type="molecule type" value="Genomic_DNA"/>
</dbReference>
<dbReference type="SUPFAM" id="SSF53590">
    <property type="entry name" value="Nucleoside hydrolase"/>
    <property type="match status" value="1"/>
</dbReference>
<dbReference type="CDD" id="cd02650">
    <property type="entry name" value="nuc_hydro_CaPnhB"/>
    <property type="match status" value="1"/>
</dbReference>
<evidence type="ECO:0000256" key="2">
    <source>
        <dbReference type="ARBA" id="ARBA00023295"/>
    </source>
</evidence>
<comment type="caution">
    <text evidence="4">The sequence shown here is derived from an EMBL/GenBank/DDBJ whole genome shotgun (WGS) entry which is preliminary data.</text>
</comment>
<dbReference type="PANTHER" id="PTHR12304:SF4">
    <property type="entry name" value="URIDINE NUCLEOSIDASE"/>
    <property type="match status" value="1"/>
</dbReference>
<dbReference type="AlphaFoldDB" id="A0A4S4FN84"/>
<gene>
    <name evidence="4" type="ORF">E6C64_09980</name>
</gene>
<dbReference type="PANTHER" id="PTHR12304">
    <property type="entry name" value="INOSINE-URIDINE PREFERRING NUCLEOSIDE HYDROLASE"/>
    <property type="match status" value="1"/>
</dbReference>
<organism evidence="4 5">
    <name type="scientific">Naasia lichenicola</name>
    <dbReference type="NCBI Taxonomy" id="2565933"/>
    <lineage>
        <taxon>Bacteria</taxon>
        <taxon>Bacillati</taxon>
        <taxon>Actinomycetota</taxon>
        <taxon>Actinomycetes</taxon>
        <taxon>Micrococcales</taxon>
        <taxon>Microbacteriaceae</taxon>
        <taxon>Naasia</taxon>
    </lineage>
</organism>
<dbReference type="GO" id="GO:0005829">
    <property type="term" value="C:cytosol"/>
    <property type="evidence" value="ECO:0007669"/>
    <property type="project" value="TreeGrafter"/>
</dbReference>
<dbReference type="GO" id="GO:0008477">
    <property type="term" value="F:purine nucleosidase activity"/>
    <property type="evidence" value="ECO:0007669"/>
    <property type="project" value="TreeGrafter"/>
</dbReference>
<accession>A0A4S4FN84</accession>
<dbReference type="RefSeq" id="WP_136427345.1">
    <property type="nucleotide sequence ID" value="NZ_SSSM01000004.1"/>
</dbReference>
<feature type="domain" description="Inosine/uridine-preferring nucleoside hydrolase" evidence="3">
    <location>
        <begin position="24"/>
        <end position="319"/>
    </location>
</feature>
<dbReference type="InterPro" id="IPR036452">
    <property type="entry name" value="Ribo_hydro-like"/>
</dbReference>
<dbReference type="OrthoDB" id="9797882at2"/>
<dbReference type="GO" id="GO:0006152">
    <property type="term" value="P:purine nucleoside catabolic process"/>
    <property type="evidence" value="ECO:0007669"/>
    <property type="project" value="TreeGrafter"/>
</dbReference>
<dbReference type="Pfam" id="PF01156">
    <property type="entry name" value="IU_nuc_hydro"/>
    <property type="match status" value="1"/>
</dbReference>